<evidence type="ECO:0000313" key="6">
    <source>
        <dbReference type="EMBL" id="MHO04677.1"/>
    </source>
</evidence>
<reference evidence="6" key="1">
    <citation type="submission" date="2018-10" db="EMBL/GenBank/DDBJ databases">
        <authorList>
            <consortium name="NARMS: The National Antimicrobial Resistance Monitoring System"/>
        </authorList>
    </citation>
    <scope>NUCLEOTIDE SEQUENCE [LARGE SCALE GENOMIC DNA]</scope>
    <source>
        <strain evidence="6">CVM N17EC0388</strain>
    </source>
</reference>
<evidence type="ECO:0000256" key="3">
    <source>
        <dbReference type="ARBA" id="ARBA00022296"/>
    </source>
</evidence>
<protein>
    <recommendedName>
        <fullName evidence="3">Recombination-associated protein RdgC</fullName>
    </recommendedName>
</protein>
<comment type="subcellular location">
    <subcellularLocation>
        <location evidence="1">Cytoplasm</location>
        <location evidence="1">Nucleoid</location>
    </subcellularLocation>
</comment>
<evidence type="ECO:0000256" key="1">
    <source>
        <dbReference type="ARBA" id="ARBA00004453"/>
    </source>
</evidence>
<proteinExistence type="inferred from homology"/>
<gene>
    <name evidence="6" type="ORF">D9F05_09860</name>
</gene>
<sequence length="331" mass="36915">MLYLTTSSEDSEVSVFSICNAISVLQCDKPLDYQELAELVGEYAYRGIEKSQLCKAGWAPPVSLVPSQFVYETDRFQLIRWLLVEKILPKVAIDNETNARVRKIEEDTGAPVPKKQRQQLQDEAITYILSVLPESFRKEDSTYLLIDKHTHRLYIMTTSGTRCDDVCAYLRKTIARLPAQPLLVEGQVGGVLAQWVMDQTTLPEGFSITGDAVLKSLIDDSRITCKNEELDSAKIQAHLKGDDAKWPVSLVLNWNKLGSFTIACSEPQDPCFVIKSIKFNSDIDIGYDGDDPVANFDAEFVLCSALIVQLIDLLTGAMSQPKTPDEECSHG</sequence>
<dbReference type="PANTHER" id="PTHR38103">
    <property type="entry name" value="RECOMBINATION-ASSOCIATED PROTEIN RDGC"/>
    <property type="match status" value="1"/>
</dbReference>
<name>A0A3L0W2D2_ECOLX</name>
<dbReference type="InterPro" id="IPR007476">
    <property type="entry name" value="RdgC"/>
</dbReference>
<keyword evidence="4" id="KW-0963">Cytoplasm</keyword>
<dbReference type="GO" id="GO:0000018">
    <property type="term" value="P:regulation of DNA recombination"/>
    <property type="evidence" value="ECO:0007669"/>
    <property type="project" value="TreeGrafter"/>
</dbReference>
<comment type="caution">
    <text evidence="6">The sequence shown here is derived from an EMBL/GenBank/DDBJ whole genome shotgun (WGS) entry which is preliminary data.</text>
</comment>
<accession>A0A3L0W2D2</accession>
<evidence type="ECO:0000256" key="2">
    <source>
        <dbReference type="ARBA" id="ARBA00008657"/>
    </source>
</evidence>
<keyword evidence="5" id="KW-0233">DNA recombination</keyword>
<dbReference type="PANTHER" id="PTHR38103:SF1">
    <property type="entry name" value="RECOMBINATION-ASSOCIATED PROTEIN RDGC"/>
    <property type="match status" value="1"/>
</dbReference>
<evidence type="ECO:0000256" key="4">
    <source>
        <dbReference type="ARBA" id="ARBA00022490"/>
    </source>
</evidence>
<dbReference type="AlphaFoldDB" id="A0A3L0W2D2"/>
<organism evidence="6">
    <name type="scientific">Escherichia coli</name>
    <dbReference type="NCBI Taxonomy" id="562"/>
    <lineage>
        <taxon>Bacteria</taxon>
        <taxon>Pseudomonadati</taxon>
        <taxon>Pseudomonadota</taxon>
        <taxon>Gammaproteobacteria</taxon>
        <taxon>Enterobacterales</taxon>
        <taxon>Enterobacteriaceae</taxon>
        <taxon>Escherichia</taxon>
    </lineage>
</organism>
<dbReference type="GO" id="GO:0043590">
    <property type="term" value="C:bacterial nucleoid"/>
    <property type="evidence" value="ECO:0007669"/>
    <property type="project" value="TreeGrafter"/>
</dbReference>
<dbReference type="EMBL" id="RNRV01000013">
    <property type="protein sequence ID" value="MHO04677.1"/>
    <property type="molecule type" value="Genomic_DNA"/>
</dbReference>
<dbReference type="GO" id="GO:0003690">
    <property type="term" value="F:double-stranded DNA binding"/>
    <property type="evidence" value="ECO:0007669"/>
    <property type="project" value="TreeGrafter"/>
</dbReference>
<dbReference type="Pfam" id="PF04381">
    <property type="entry name" value="RdgC"/>
    <property type="match status" value="1"/>
</dbReference>
<dbReference type="GO" id="GO:0006310">
    <property type="term" value="P:DNA recombination"/>
    <property type="evidence" value="ECO:0007669"/>
    <property type="project" value="UniProtKB-KW"/>
</dbReference>
<evidence type="ECO:0000256" key="5">
    <source>
        <dbReference type="ARBA" id="ARBA00023172"/>
    </source>
</evidence>
<comment type="similarity">
    <text evidence="2">Belongs to the RdgC family.</text>
</comment>